<organism evidence="22 23">
    <name type="scientific">Candidatus Endonucleibacter bathymodioli</name>
    <dbReference type="NCBI Taxonomy" id="539814"/>
    <lineage>
        <taxon>Bacteria</taxon>
        <taxon>Pseudomonadati</taxon>
        <taxon>Pseudomonadota</taxon>
        <taxon>Gammaproteobacteria</taxon>
        <taxon>Oceanospirillales</taxon>
        <taxon>Endozoicomonadaceae</taxon>
        <taxon>Candidatus Endonucleibacter</taxon>
    </lineage>
</organism>
<keyword evidence="13 18" id="KW-0511">Multifunctional enzyme</keyword>
<feature type="domain" description="Prepilin peptidase A24 N-terminal" evidence="21">
    <location>
        <begin position="20"/>
        <end position="127"/>
    </location>
</feature>
<dbReference type="PRINTS" id="PR00864">
    <property type="entry name" value="PREPILNPTASE"/>
</dbReference>
<feature type="transmembrane region" description="Helical" evidence="19">
    <location>
        <begin position="160"/>
        <end position="178"/>
    </location>
</feature>
<dbReference type="GO" id="GO:0008168">
    <property type="term" value="F:methyltransferase activity"/>
    <property type="evidence" value="ECO:0007669"/>
    <property type="project" value="UniProtKB-KW"/>
</dbReference>
<keyword evidence="8" id="KW-0949">S-adenosyl-L-methionine</keyword>
<gene>
    <name evidence="22" type="ORF">QS748_05790</name>
</gene>
<evidence type="ECO:0000256" key="8">
    <source>
        <dbReference type="ARBA" id="ARBA00022691"/>
    </source>
</evidence>
<dbReference type="GO" id="GO:0004190">
    <property type="term" value="F:aspartic-type endopeptidase activity"/>
    <property type="evidence" value="ECO:0007669"/>
    <property type="project" value="UniProtKB-EC"/>
</dbReference>
<dbReference type="InterPro" id="IPR014032">
    <property type="entry name" value="Peptidase_A24A_bac"/>
</dbReference>
<keyword evidence="11 19" id="KW-1133">Transmembrane helix</keyword>
<dbReference type="EC" id="3.4.23.43" evidence="15 18"/>
<evidence type="ECO:0000256" key="2">
    <source>
        <dbReference type="ARBA" id="ARBA00005801"/>
    </source>
</evidence>
<comment type="caution">
    <text evidence="22">The sequence shown here is derived from an EMBL/GenBank/DDBJ whole genome shotgun (WGS) entry which is preliminary data.</text>
</comment>
<feature type="transmembrane region" description="Helical" evidence="19">
    <location>
        <begin position="12"/>
        <end position="33"/>
    </location>
</feature>
<evidence type="ECO:0000259" key="21">
    <source>
        <dbReference type="Pfam" id="PF06750"/>
    </source>
</evidence>
<evidence type="ECO:0000256" key="4">
    <source>
        <dbReference type="ARBA" id="ARBA00022519"/>
    </source>
</evidence>
<dbReference type="Proteomes" id="UP001178148">
    <property type="component" value="Unassembled WGS sequence"/>
</dbReference>
<evidence type="ECO:0000256" key="19">
    <source>
        <dbReference type="SAM" id="Phobius"/>
    </source>
</evidence>
<dbReference type="Pfam" id="PF06750">
    <property type="entry name" value="A24_N_bact"/>
    <property type="match status" value="1"/>
</dbReference>
<evidence type="ECO:0000256" key="14">
    <source>
        <dbReference type="ARBA" id="ARBA00050401"/>
    </source>
</evidence>
<evidence type="ECO:0000256" key="3">
    <source>
        <dbReference type="ARBA" id="ARBA00022475"/>
    </source>
</evidence>
<dbReference type="GO" id="GO:0006465">
    <property type="term" value="P:signal peptide processing"/>
    <property type="evidence" value="ECO:0007669"/>
    <property type="project" value="TreeGrafter"/>
</dbReference>
<dbReference type="GO" id="GO:0032259">
    <property type="term" value="P:methylation"/>
    <property type="evidence" value="ECO:0007669"/>
    <property type="project" value="UniProtKB-KW"/>
</dbReference>
<evidence type="ECO:0000256" key="7">
    <source>
        <dbReference type="ARBA" id="ARBA00022679"/>
    </source>
</evidence>
<feature type="transmembrane region" description="Helical" evidence="19">
    <location>
        <begin position="217"/>
        <end position="250"/>
    </location>
</feature>
<evidence type="ECO:0000256" key="12">
    <source>
        <dbReference type="ARBA" id="ARBA00023136"/>
    </source>
</evidence>
<dbReference type="EC" id="2.1.1.-" evidence="18"/>
<evidence type="ECO:0000256" key="15">
    <source>
        <dbReference type="ARBA" id="ARBA00067082"/>
    </source>
</evidence>
<dbReference type="Pfam" id="PF01478">
    <property type="entry name" value="Peptidase_A24"/>
    <property type="match status" value="1"/>
</dbReference>
<dbReference type="GO" id="GO:0005886">
    <property type="term" value="C:plasma membrane"/>
    <property type="evidence" value="ECO:0007669"/>
    <property type="project" value="UniProtKB-SubCell"/>
</dbReference>
<dbReference type="EMBL" id="JASXSV010000006">
    <property type="protein sequence ID" value="MDP0588721.1"/>
    <property type="molecule type" value="Genomic_DNA"/>
</dbReference>
<dbReference type="Gene3D" id="1.20.120.1220">
    <property type="match status" value="1"/>
</dbReference>
<sequence length="290" mass="32563">MILVDLLQQSPGYFFIILTIVGLVVGSFLNVVIHRLPLMLKKRWHEDSTEFLFPEKNCTKSEPYNLAIPSSCCPSCKHKITLWENIPVISYLCLKARCSSCNIIISWRYPAVECLSAIITVLIGWKFGVTMETLAYSLLAWCLLTLSMIDFDTQLLPDSITLPLIWSGLIFNSFNPGLSLNDSLFGAVFGYLVLWSVHWLFKLITGKDGMGYGDFKLLAALGAWLGWTMLPLIIFLSSAVGTLAALVLIALKLHNRSKPIPFGPYLSMAGFIALLWGDQLFRMYFQFMGI</sequence>
<evidence type="ECO:0000256" key="17">
    <source>
        <dbReference type="RuleBase" id="RU003793"/>
    </source>
</evidence>
<keyword evidence="10 18" id="KW-0378">Hydrolase</keyword>
<evidence type="ECO:0000313" key="23">
    <source>
        <dbReference type="Proteomes" id="UP001178148"/>
    </source>
</evidence>
<comment type="function">
    <text evidence="18">Plays an essential role in type IV pili and type II pseudopili formation by proteolytically removing the leader sequence from substrate proteins and subsequently monomethylating the alpha-amino group of the newly exposed N-terminal phenylalanine.</text>
</comment>
<keyword evidence="12 19" id="KW-0472">Membrane</keyword>
<dbReference type="InterPro" id="IPR010627">
    <property type="entry name" value="Prepilin_pept_A24_N"/>
</dbReference>
<evidence type="ECO:0000256" key="10">
    <source>
        <dbReference type="ARBA" id="ARBA00022801"/>
    </source>
</evidence>
<keyword evidence="23" id="KW-1185">Reference proteome</keyword>
<dbReference type="InterPro" id="IPR050882">
    <property type="entry name" value="Prepilin_peptidase/N-MTase"/>
</dbReference>
<dbReference type="InterPro" id="IPR000045">
    <property type="entry name" value="Prepilin_IV_endopep_pep"/>
</dbReference>
<proteinExistence type="inferred from homology"/>
<keyword evidence="4" id="KW-0997">Cell inner membrane</keyword>
<comment type="similarity">
    <text evidence="2 17">Belongs to the peptidase A24 family.</text>
</comment>
<evidence type="ECO:0000256" key="18">
    <source>
        <dbReference type="RuleBase" id="RU003794"/>
    </source>
</evidence>
<evidence type="ECO:0000313" key="22">
    <source>
        <dbReference type="EMBL" id="MDP0588721.1"/>
    </source>
</evidence>
<name>A0AA90SMD2_9GAMM</name>
<evidence type="ECO:0000256" key="1">
    <source>
        <dbReference type="ARBA" id="ARBA00004429"/>
    </source>
</evidence>
<dbReference type="FunFam" id="1.20.120.1220:FF:000001">
    <property type="entry name" value="Type 4 prepilin-like proteins leader peptide-processing enzyme"/>
    <property type="match status" value="1"/>
</dbReference>
<feature type="transmembrane region" description="Helical" evidence="19">
    <location>
        <begin position="133"/>
        <end position="151"/>
    </location>
</feature>
<comment type="subcellular location">
    <subcellularLocation>
        <location evidence="1">Cell inner membrane</location>
        <topology evidence="1">Multi-pass membrane protein</topology>
    </subcellularLocation>
    <subcellularLocation>
        <location evidence="18">Cell membrane</location>
        <topology evidence="18">Multi-pass membrane protein</topology>
    </subcellularLocation>
</comment>
<evidence type="ECO:0000256" key="11">
    <source>
        <dbReference type="ARBA" id="ARBA00022989"/>
    </source>
</evidence>
<keyword evidence="3" id="KW-1003">Cell membrane</keyword>
<evidence type="ECO:0000256" key="13">
    <source>
        <dbReference type="ARBA" id="ARBA00023268"/>
    </source>
</evidence>
<protein>
    <recommendedName>
        <fullName evidence="16 18">Prepilin leader peptidase/N-methyltransferase</fullName>
        <ecNumber evidence="18">2.1.1.-</ecNumber>
        <ecNumber evidence="15 18">3.4.23.43</ecNumber>
    </recommendedName>
</protein>
<feature type="domain" description="Prepilin type IV endopeptidase peptidase" evidence="20">
    <location>
        <begin position="138"/>
        <end position="245"/>
    </location>
</feature>
<feature type="transmembrane region" description="Helical" evidence="19">
    <location>
        <begin position="262"/>
        <end position="281"/>
    </location>
</feature>
<evidence type="ECO:0000256" key="5">
    <source>
        <dbReference type="ARBA" id="ARBA00022603"/>
    </source>
</evidence>
<evidence type="ECO:0000259" key="20">
    <source>
        <dbReference type="Pfam" id="PF01478"/>
    </source>
</evidence>
<comment type="catalytic activity">
    <reaction evidence="14 18">
        <text>Typically cleaves a -Gly-|-Phe- bond to release an N-terminal, basic peptide of 5-8 residues from type IV prepilin, and then N-methylates the new N-terminal amino group, the methyl donor being S-adenosyl-L-methionine.</text>
        <dbReference type="EC" id="3.4.23.43"/>
    </reaction>
</comment>
<keyword evidence="5 18" id="KW-0489">Methyltransferase</keyword>
<evidence type="ECO:0000256" key="6">
    <source>
        <dbReference type="ARBA" id="ARBA00022670"/>
    </source>
</evidence>
<evidence type="ECO:0000256" key="16">
    <source>
        <dbReference type="ARBA" id="ARBA00071870"/>
    </source>
</evidence>
<evidence type="ECO:0000256" key="9">
    <source>
        <dbReference type="ARBA" id="ARBA00022692"/>
    </source>
</evidence>
<feature type="transmembrane region" description="Helical" evidence="19">
    <location>
        <begin position="184"/>
        <end position="205"/>
    </location>
</feature>
<dbReference type="PANTHER" id="PTHR30487">
    <property type="entry name" value="TYPE 4 PREPILIN-LIKE PROTEINS LEADER PEPTIDE-PROCESSING ENZYME"/>
    <property type="match status" value="1"/>
</dbReference>
<dbReference type="PANTHER" id="PTHR30487:SF0">
    <property type="entry name" value="PREPILIN LEADER PEPTIDASE_N-METHYLTRANSFERASE-RELATED"/>
    <property type="match status" value="1"/>
</dbReference>
<reference evidence="22 23" key="1">
    <citation type="journal article" date="2023" name="bioRxiv">
        <title>An intranuclear bacterial parasite of deep-sea mussels expresses apoptosis inhibitors acquired from its host.</title>
        <authorList>
            <person name="Gonzalez Porras M.A."/>
            <person name="Assie A."/>
            <person name="Tietjen M."/>
            <person name="Violette M."/>
            <person name="Kleiner M."/>
            <person name="Gruber-Vodicka H."/>
            <person name="Dubilier N."/>
            <person name="Leisch N."/>
        </authorList>
    </citation>
    <scope>NUCLEOTIDE SEQUENCE [LARGE SCALE GENOMIC DNA]</scope>
    <source>
        <strain evidence="22">IAP13</strain>
    </source>
</reference>
<keyword evidence="9 18" id="KW-0812">Transmembrane</keyword>
<keyword evidence="7 18" id="KW-0808">Transferase</keyword>
<dbReference type="AlphaFoldDB" id="A0AA90SMD2"/>
<keyword evidence="6 18" id="KW-0645">Protease</keyword>
<accession>A0AA90SMD2</accession>